<evidence type="ECO:0000313" key="5">
    <source>
        <dbReference type="Proteomes" id="UP000179807"/>
    </source>
</evidence>
<dbReference type="RefSeq" id="XP_068362477.1">
    <property type="nucleotide sequence ID" value="XM_068502155.1"/>
</dbReference>
<dbReference type="Pfam" id="PF00069">
    <property type="entry name" value="Pkinase"/>
    <property type="match status" value="1"/>
</dbReference>
<dbReference type="InterPro" id="IPR017441">
    <property type="entry name" value="Protein_kinase_ATP_BS"/>
</dbReference>
<keyword evidence="5" id="KW-1185">Reference proteome</keyword>
<comment type="caution">
    <text evidence="4">The sequence shown here is derived from an EMBL/GenBank/DDBJ whole genome shotgun (WGS) entry which is preliminary data.</text>
</comment>
<name>A0A1J4KJ32_9EUKA</name>
<dbReference type="GO" id="GO:0004672">
    <property type="term" value="F:protein kinase activity"/>
    <property type="evidence" value="ECO:0007669"/>
    <property type="project" value="InterPro"/>
</dbReference>
<dbReference type="GeneID" id="94836859"/>
<dbReference type="InterPro" id="IPR011009">
    <property type="entry name" value="Kinase-like_dom_sf"/>
</dbReference>
<feature type="binding site" evidence="1">
    <location>
        <position position="46"/>
    </location>
    <ligand>
        <name>ATP</name>
        <dbReference type="ChEBI" id="CHEBI:30616"/>
    </ligand>
</feature>
<sequence>MKNKDCFVEEIYGGHFATKEKLGAGSFGEIYRGVDTKDSTHQVAIKVERLKTPSQQLINEAAIYRILSPSVNVADFHYFGMEMKSSCLVISRLGKSLEHLKTDLGKFSLKTVLMLCDQMISSLEYIHKKGFIHGDIKPDNFAVGIQNKKQQIFIFDFGLTRPYMVNNEMKNGNYIEFSKTNKTKNATSSNIKIVDLCSESNKTNTFVSNKNGKVENEESQNKSVFTPNNLTNSNETNQKKLCNISKSSSMKSNFTINIKKEFNIPKIESKVTLNKPIYLNSNKSEIRCNSSTPNPSLPHNEAKAKRNSLNISEINVQNSFDCDEMSINFSTPLKHIPYQENVSFSGTARYASVNSLYGIEQSRRDDMEALAYVWLYLLKGSLPWMYLTNFRNFKEKAELIHMAKYKATPEDLFAGYPSAFADYLREVRKLKFAEEPNYSRYRKMFRDTMISLGMIYDQIYDWEIQNNEKVQKNVQIDSKNDILNKLKSISQSKSNLNLRQKAFDGKPISGKVNMTINNLKAESRNEDLNLIKNVQSHSRVVSMNTRQNTDARPGKNALKRGNSQINLGYGKIQPKIVMKMNHKK</sequence>
<feature type="domain" description="Protein kinase" evidence="3">
    <location>
        <begin position="16"/>
        <end position="450"/>
    </location>
</feature>
<keyword evidence="1" id="KW-0067">ATP-binding</keyword>
<dbReference type="InterPro" id="IPR000719">
    <property type="entry name" value="Prot_kinase_dom"/>
</dbReference>
<dbReference type="SUPFAM" id="SSF56112">
    <property type="entry name" value="Protein kinase-like (PK-like)"/>
    <property type="match status" value="1"/>
</dbReference>
<dbReference type="GO" id="GO:0005524">
    <property type="term" value="F:ATP binding"/>
    <property type="evidence" value="ECO:0007669"/>
    <property type="project" value="UniProtKB-UniRule"/>
</dbReference>
<evidence type="ECO:0000256" key="2">
    <source>
        <dbReference type="SAM" id="MobiDB-lite"/>
    </source>
</evidence>
<dbReference type="Proteomes" id="UP000179807">
    <property type="component" value="Unassembled WGS sequence"/>
</dbReference>
<organism evidence="4 5">
    <name type="scientific">Tritrichomonas foetus</name>
    <dbReference type="NCBI Taxonomy" id="1144522"/>
    <lineage>
        <taxon>Eukaryota</taxon>
        <taxon>Metamonada</taxon>
        <taxon>Parabasalia</taxon>
        <taxon>Tritrichomonadida</taxon>
        <taxon>Tritrichomonadidae</taxon>
        <taxon>Tritrichomonas</taxon>
    </lineage>
</organism>
<dbReference type="AlphaFoldDB" id="A0A1J4KJ32"/>
<dbReference type="PANTHER" id="PTHR11909">
    <property type="entry name" value="CASEIN KINASE-RELATED"/>
    <property type="match status" value="1"/>
</dbReference>
<evidence type="ECO:0000259" key="3">
    <source>
        <dbReference type="PROSITE" id="PS50011"/>
    </source>
</evidence>
<keyword evidence="1" id="KW-0547">Nucleotide-binding</keyword>
<reference evidence="4" key="1">
    <citation type="submission" date="2016-10" db="EMBL/GenBank/DDBJ databases">
        <authorList>
            <person name="Benchimol M."/>
            <person name="Almeida L.G."/>
            <person name="Vasconcelos A.T."/>
            <person name="Perreira-Neves A."/>
            <person name="Rosa I.A."/>
            <person name="Tasca T."/>
            <person name="Bogo M.R."/>
            <person name="de Souza W."/>
        </authorList>
    </citation>
    <scope>NUCLEOTIDE SEQUENCE [LARGE SCALE GENOMIC DNA]</scope>
    <source>
        <strain evidence="4">K</strain>
    </source>
</reference>
<gene>
    <name evidence="4" type="ORF">TRFO_21733</name>
</gene>
<dbReference type="EMBL" id="MLAK01000641">
    <property type="protein sequence ID" value="OHT09341.1"/>
    <property type="molecule type" value="Genomic_DNA"/>
</dbReference>
<proteinExistence type="predicted"/>
<dbReference type="PROSITE" id="PS00107">
    <property type="entry name" value="PROTEIN_KINASE_ATP"/>
    <property type="match status" value="1"/>
</dbReference>
<accession>A0A1J4KJ32</accession>
<dbReference type="InterPro" id="IPR050235">
    <property type="entry name" value="CK1_Ser-Thr_kinase"/>
</dbReference>
<evidence type="ECO:0000256" key="1">
    <source>
        <dbReference type="PROSITE-ProRule" id="PRU10141"/>
    </source>
</evidence>
<feature type="region of interest" description="Disordered" evidence="2">
    <location>
        <begin position="208"/>
        <end position="232"/>
    </location>
</feature>
<protein>
    <recommendedName>
        <fullName evidence="3">Protein kinase domain-containing protein</fullName>
    </recommendedName>
</protein>
<dbReference type="PROSITE" id="PS50011">
    <property type="entry name" value="PROTEIN_KINASE_DOM"/>
    <property type="match status" value="1"/>
</dbReference>
<dbReference type="SMART" id="SM00220">
    <property type="entry name" value="S_TKc"/>
    <property type="match status" value="1"/>
</dbReference>
<dbReference type="VEuPathDB" id="TrichDB:TRFO_21733"/>
<feature type="compositionally biased region" description="Polar residues" evidence="2">
    <location>
        <begin position="221"/>
        <end position="232"/>
    </location>
</feature>
<dbReference type="Gene3D" id="1.10.510.10">
    <property type="entry name" value="Transferase(Phosphotransferase) domain 1"/>
    <property type="match status" value="2"/>
</dbReference>
<evidence type="ECO:0000313" key="4">
    <source>
        <dbReference type="EMBL" id="OHT09341.1"/>
    </source>
</evidence>